<dbReference type="GO" id="GO:0043190">
    <property type="term" value="C:ATP-binding cassette (ABC) transporter complex"/>
    <property type="evidence" value="ECO:0007669"/>
    <property type="project" value="InterPro"/>
</dbReference>
<evidence type="ECO:0000313" key="8">
    <source>
        <dbReference type="EMBL" id="BBI61466.1"/>
    </source>
</evidence>
<dbReference type="GO" id="GO:0055085">
    <property type="term" value="P:transmembrane transport"/>
    <property type="evidence" value="ECO:0007669"/>
    <property type="project" value="InterPro"/>
</dbReference>
<evidence type="ECO:0000256" key="2">
    <source>
        <dbReference type="ARBA" id="ARBA00008034"/>
    </source>
</evidence>
<keyword evidence="5 7" id="KW-0472">Membrane</keyword>
<dbReference type="SUPFAM" id="SSF81345">
    <property type="entry name" value="ABC transporter involved in vitamin B12 uptake, BtuC"/>
    <property type="match status" value="1"/>
</dbReference>
<keyword evidence="4 7" id="KW-1133">Transmembrane helix</keyword>
<dbReference type="AlphaFoldDB" id="A0A455U5R7"/>
<comment type="similarity">
    <text evidence="2 6">Belongs to the ABC-3 integral membrane protein family.</text>
</comment>
<accession>A0A455U5R7</accession>
<evidence type="ECO:0000256" key="1">
    <source>
        <dbReference type="ARBA" id="ARBA00004141"/>
    </source>
</evidence>
<feature type="transmembrane region" description="Helical" evidence="7">
    <location>
        <begin position="38"/>
        <end position="59"/>
    </location>
</feature>
<sequence length="124" mass="13275">MGLMFTSAFALGIVIISKIASSTHLMHILFGNVLGVQPSALLLTLVASMIALLVVWLAYRPLLLYAFDPLQAQALGFNTSIIHYGLILLLTPYHRGEFGNGGYHFSGGDADNPRCNGTSTHGSL</sequence>
<dbReference type="InterPro" id="IPR037294">
    <property type="entry name" value="ABC_BtuC-like"/>
</dbReference>
<protein>
    <submittedName>
        <fullName evidence="8">Uncharacterized protein</fullName>
    </submittedName>
</protein>
<dbReference type="Gene3D" id="1.10.3470.10">
    <property type="entry name" value="ABC transporter involved in vitamin B12 uptake, BtuC"/>
    <property type="match status" value="1"/>
</dbReference>
<dbReference type="GO" id="GO:0010043">
    <property type="term" value="P:response to zinc ion"/>
    <property type="evidence" value="ECO:0007669"/>
    <property type="project" value="TreeGrafter"/>
</dbReference>
<dbReference type="PANTHER" id="PTHR30477">
    <property type="entry name" value="ABC-TRANSPORTER METAL-BINDING PROTEIN"/>
    <property type="match status" value="1"/>
</dbReference>
<keyword evidence="6" id="KW-0813">Transport</keyword>
<evidence type="ECO:0000256" key="7">
    <source>
        <dbReference type="SAM" id="Phobius"/>
    </source>
</evidence>
<proteinExistence type="inferred from homology"/>
<dbReference type="Pfam" id="PF00950">
    <property type="entry name" value="ABC-3"/>
    <property type="match status" value="1"/>
</dbReference>
<evidence type="ECO:0000313" key="9">
    <source>
        <dbReference type="Proteomes" id="UP000320231"/>
    </source>
</evidence>
<evidence type="ECO:0000256" key="5">
    <source>
        <dbReference type="ARBA" id="ARBA00023136"/>
    </source>
</evidence>
<organism evidence="8 9">
    <name type="scientific">Vreelandella sulfidaeris</name>
    <dbReference type="NCBI Taxonomy" id="115553"/>
    <lineage>
        <taxon>Bacteria</taxon>
        <taxon>Pseudomonadati</taxon>
        <taxon>Pseudomonadota</taxon>
        <taxon>Gammaproteobacteria</taxon>
        <taxon>Oceanospirillales</taxon>
        <taxon>Halomonadaceae</taxon>
        <taxon>Vreelandella</taxon>
    </lineage>
</organism>
<comment type="subcellular location">
    <subcellularLocation>
        <location evidence="6">Cell membrane</location>
        <topology evidence="6">Multi-pass membrane protein</topology>
    </subcellularLocation>
    <subcellularLocation>
        <location evidence="1">Membrane</location>
        <topology evidence="1">Multi-pass membrane protein</topology>
    </subcellularLocation>
</comment>
<evidence type="ECO:0000256" key="4">
    <source>
        <dbReference type="ARBA" id="ARBA00022989"/>
    </source>
</evidence>
<evidence type="ECO:0000256" key="6">
    <source>
        <dbReference type="RuleBase" id="RU003943"/>
    </source>
</evidence>
<dbReference type="PANTHER" id="PTHR30477:SF13">
    <property type="entry name" value="IRON TRANSPORT SYSTEM MEMBRANE PROTEIN HI_0360-RELATED"/>
    <property type="match status" value="1"/>
</dbReference>
<name>A0A455U5R7_9GAMM</name>
<dbReference type="EMBL" id="AP019514">
    <property type="protein sequence ID" value="BBI61466.1"/>
    <property type="molecule type" value="Genomic_DNA"/>
</dbReference>
<evidence type="ECO:0000256" key="3">
    <source>
        <dbReference type="ARBA" id="ARBA00022692"/>
    </source>
</evidence>
<dbReference type="KEGG" id="hsr:HSBAA_27720"/>
<dbReference type="Proteomes" id="UP000320231">
    <property type="component" value="Chromosome"/>
</dbReference>
<keyword evidence="3 6" id="KW-0812">Transmembrane</keyword>
<gene>
    <name evidence="8" type="ORF">HSBAA_27720</name>
</gene>
<reference evidence="8 9" key="1">
    <citation type="journal article" date="2019" name="Microbiol. Resour. Announc.">
        <title>Complete Genome Sequence of Halomonas sulfidaeris Strain Esulfide1 Isolated from a Metal Sulfide Rock at a Depth of 2,200 Meters, Obtained Using Nanopore Sequencing.</title>
        <authorList>
            <person name="Saito M."/>
            <person name="Nishigata A."/>
            <person name="Galipon J."/>
            <person name="Arakawa K."/>
        </authorList>
    </citation>
    <scope>NUCLEOTIDE SEQUENCE [LARGE SCALE GENOMIC DNA]</scope>
    <source>
        <strain evidence="8 9">ATCC BAA-803</strain>
    </source>
</reference>
<dbReference type="InterPro" id="IPR001626">
    <property type="entry name" value="ABC_TroCD"/>
</dbReference>